<organism evidence="2 3">
    <name type="scientific">Aspergillus saccharolyticus JOP 1030-1</name>
    <dbReference type="NCBI Taxonomy" id="1450539"/>
    <lineage>
        <taxon>Eukaryota</taxon>
        <taxon>Fungi</taxon>
        <taxon>Dikarya</taxon>
        <taxon>Ascomycota</taxon>
        <taxon>Pezizomycotina</taxon>
        <taxon>Eurotiomycetes</taxon>
        <taxon>Eurotiomycetidae</taxon>
        <taxon>Eurotiales</taxon>
        <taxon>Aspergillaceae</taxon>
        <taxon>Aspergillus</taxon>
        <taxon>Aspergillus subgen. Circumdati</taxon>
    </lineage>
</organism>
<feature type="region of interest" description="Disordered" evidence="1">
    <location>
        <begin position="114"/>
        <end position="135"/>
    </location>
</feature>
<evidence type="ECO:0000313" key="3">
    <source>
        <dbReference type="Proteomes" id="UP000248349"/>
    </source>
</evidence>
<dbReference type="EMBL" id="KZ821247">
    <property type="protein sequence ID" value="PYH42976.1"/>
    <property type="molecule type" value="Genomic_DNA"/>
</dbReference>
<dbReference type="AlphaFoldDB" id="A0A318Z757"/>
<evidence type="ECO:0000256" key="1">
    <source>
        <dbReference type="SAM" id="MobiDB-lite"/>
    </source>
</evidence>
<protein>
    <submittedName>
        <fullName evidence="2">Uncharacterized protein</fullName>
    </submittedName>
</protein>
<dbReference type="GeneID" id="37071641"/>
<keyword evidence="3" id="KW-1185">Reference proteome</keyword>
<gene>
    <name evidence="2" type="ORF">BP01DRAFT_122232</name>
</gene>
<feature type="region of interest" description="Disordered" evidence="1">
    <location>
        <begin position="41"/>
        <end position="66"/>
    </location>
</feature>
<sequence length="135" mass="14515">MGKFFSAGLTRQERSFTSGRRLEAVNWAVYWSCDLVTFGGKSGSQASAHRMTDPPSPANPHRPKSRLSIFPRYRRDVIVSTLSSHAPPPSATATLVCHGQRIILTSLDTADCTSSSPMLRSPVSIPSGASGRARG</sequence>
<name>A0A318Z757_9EURO</name>
<proteinExistence type="predicted"/>
<dbReference type="RefSeq" id="XP_025428958.1">
    <property type="nucleotide sequence ID" value="XM_025570413.1"/>
</dbReference>
<evidence type="ECO:0000313" key="2">
    <source>
        <dbReference type="EMBL" id="PYH42976.1"/>
    </source>
</evidence>
<dbReference type="Proteomes" id="UP000248349">
    <property type="component" value="Unassembled WGS sequence"/>
</dbReference>
<reference evidence="2 3" key="1">
    <citation type="submission" date="2016-12" db="EMBL/GenBank/DDBJ databases">
        <title>The genomes of Aspergillus section Nigri reveals drivers in fungal speciation.</title>
        <authorList>
            <consortium name="DOE Joint Genome Institute"/>
            <person name="Vesth T.C."/>
            <person name="Nybo J."/>
            <person name="Theobald S."/>
            <person name="Brandl J."/>
            <person name="Frisvad J.C."/>
            <person name="Nielsen K.F."/>
            <person name="Lyhne E.K."/>
            <person name="Kogle M.E."/>
            <person name="Kuo A."/>
            <person name="Riley R."/>
            <person name="Clum A."/>
            <person name="Nolan M."/>
            <person name="Lipzen A."/>
            <person name="Salamov A."/>
            <person name="Henrissat B."/>
            <person name="Wiebenga A."/>
            <person name="De Vries R.P."/>
            <person name="Grigoriev I.V."/>
            <person name="Mortensen U.H."/>
            <person name="Andersen M.R."/>
            <person name="Baker S.E."/>
        </authorList>
    </citation>
    <scope>NUCLEOTIDE SEQUENCE [LARGE SCALE GENOMIC DNA]</scope>
    <source>
        <strain evidence="2 3">JOP 1030-1</strain>
    </source>
</reference>
<accession>A0A318Z757</accession>